<organism evidence="3 4">
    <name type="scientific">Angustibacter aerolatus</name>
    <dbReference type="NCBI Taxonomy" id="1162965"/>
    <lineage>
        <taxon>Bacteria</taxon>
        <taxon>Bacillati</taxon>
        <taxon>Actinomycetota</taxon>
        <taxon>Actinomycetes</taxon>
        <taxon>Kineosporiales</taxon>
        <taxon>Kineosporiaceae</taxon>
    </lineage>
</organism>
<sequence length="134" mass="14595">MRGVDLRDFGGFGRVRQAAVYGAGVLGHRPPVPTGWTALERAARRAMSPRAWAYVAGGAGRETTSAADRAGLDAVRLVPRVLRDVGDREPVGRACSAARCRRRCCSGRSACSRWRTATPTSRWPGRRARSACRW</sequence>
<evidence type="ECO:0000313" key="4">
    <source>
        <dbReference type="Proteomes" id="UP001157017"/>
    </source>
</evidence>
<dbReference type="InterPro" id="IPR013785">
    <property type="entry name" value="Aldolase_TIM"/>
</dbReference>
<comment type="cofactor">
    <cofactor evidence="1">
        <name>FMN</name>
        <dbReference type="ChEBI" id="CHEBI:58210"/>
    </cofactor>
</comment>
<name>A0ABQ6JN40_9ACTN</name>
<dbReference type="InterPro" id="IPR000262">
    <property type="entry name" value="FMN-dep_DH"/>
</dbReference>
<comment type="caution">
    <text evidence="3">The sequence shown here is derived from an EMBL/GenBank/DDBJ whole genome shotgun (WGS) entry which is preliminary data.</text>
</comment>
<dbReference type="EMBL" id="BSUZ01000001">
    <property type="protein sequence ID" value="GMA88101.1"/>
    <property type="molecule type" value="Genomic_DNA"/>
</dbReference>
<protein>
    <recommendedName>
        <fullName evidence="2">FMN-dependent dehydrogenase domain-containing protein</fullName>
    </recommendedName>
</protein>
<feature type="domain" description="FMN-dependent dehydrogenase" evidence="2">
    <location>
        <begin position="43"/>
        <end position="88"/>
    </location>
</feature>
<evidence type="ECO:0000256" key="1">
    <source>
        <dbReference type="ARBA" id="ARBA00001917"/>
    </source>
</evidence>
<dbReference type="Pfam" id="PF01070">
    <property type="entry name" value="FMN_dh"/>
    <property type="match status" value="1"/>
</dbReference>
<dbReference type="Proteomes" id="UP001157017">
    <property type="component" value="Unassembled WGS sequence"/>
</dbReference>
<gene>
    <name evidence="3" type="ORF">GCM10025868_33510</name>
</gene>
<reference evidence="4" key="1">
    <citation type="journal article" date="2019" name="Int. J. Syst. Evol. Microbiol.">
        <title>The Global Catalogue of Microorganisms (GCM) 10K type strain sequencing project: providing services to taxonomists for standard genome sequencing and annotation.</title>
        <authorList>
            <consortium name="The Broad Institute Genomics Platform"/>
            <consortium name="The Broad Institute Genome Sequencing Center for Infectious Disease"/>
            <person name="Wu L."/>
            <person name="Ma J."/>
        </authorList>
    </citation>
    <scope>NUCLEOTIDE SEQUENCE [LARGE SCALE GENOMIC DNA]</scope>
    <source>
        <strain evidence="4">NBRC 108730</strain>
    </source>
</reference>
<dbReference type="Gene3D" id="3.20.20.70">
    <property type="entry name" value="Aldolase class I"/>
    <property type="match status" value="1"/>
</dbReference>
<keyword evidence="4" id="KW-1185">Reference proteome</keyword>
<dbReference type="SUPFAM" id="SSF51395">
    <property type="entry name" value="FMN-linked oxidoreductases"/>
    <property type="match status" value="1"/>
</dbReference>
<evidence type="ECO:0000313" key="3">
    <source>
        <dbReference type="EMBL" id="GMA88101.1"/>
    </source>
</evidence>
<accession>A0ABQ6JN40</accession>
<evidence type="ECO:0000259" key="2">
    <source>
        <dbReference type="Pfam" id="PF01070"/>
    </source>
</evidence>
<proteinExistence type="predicted"/>